<dbReference type="AlphaFoldDB" id="A0A515DC63"/>
<evidence type="ECO:0000256" key="1">
    <source>
        <dbReference type="ARBA" id="ARBA00022490"/>
    </source>
</evidence>
<dbReference type="EMBL" id="CP035503">
    <property type="protein sequence ID" value="QDL37960.1"/>
    <property type="molecule type" value="Genomic_DNA"/>
</dbReference>
<dbReference type="PRINTS" id="PR00625">
    <property type="entry name" value="JDOMAIN"/>
</dbReference>
<dbReference type="Proteomes" id="UP000316798">
    <property type="component" value="Chromosome"/>
</dbReference>
<evidence type="ECO:0000259" key="4">
    <source>
        <dbReference type="PROSITE" id="PS50076"/>
    </source>
</evidence>
<dbReference type="InterPro" id="IPR001623">
    <property type="entry name" value="DnaJ_domain"/>
</dbReference>
<keyword evidence="3" id="KW-0143">Chaperone</keyword>
<sequence length="322" mass="35151">MEFKDYYKVMGLARDATQDDIKRAHRRLARKYHPDVSKEPNAEKQFKEVGEAYEVLRDPEKRAAYDRLGPNYQAGQDFRPPPDWNAGFESAGTGAGGAGAEDFSDFFESLFGRSFGGARSGRGAQASFHAQGEDRHAKIQIDLEDAYNGATRIITLQVPQVDAQGHVSTREHQIEFTIPRGVRAGQHIRLAGQGSPGIGQGGAGDLYLEVEFRTHAHYRVDRHDVYLDLPVTPWEAALGAEVKVPTPTGEVELKIPAGSAAGRKLRLKGRGIPGATSASTPGDFYFVLQIALPPADNEAAKSLYQGMAAQFKSFNPRTKLGV</sequence>
<dbReference type="Gene3D" id="1.10.287.110">
    <property type="entry name" value="DnaJ domain"/>
    <property type="match status" value="1"/>
</dbReference>
<keyword evidence="1" id="KW-0963">Cytoplasm</keyword>
<dbReference type="SUPFAM" id="SSF46565">
    <property type="entry name" value="Chaperone J-domain"/>
    <property type="match status" value="1"/>
</dbReference>
<evidence type="ECO:0000256" key="3">
    <source>
        <dbReference type="ARBA" id="ARBA00023186"/>
    </source>
</evidence>
<dbReference type="Pfam" id="PF01556">
    <property type="entry name" value="DnaJ_C"/>
    <property type="match status" value="1"/>
</dbReference>
<dbReference type="PROSITE" id="PS00636">
    <property type="entry name" value="DNAJ_1"/>
    <property type="match status" value="1"/>
</dbReference>
<dbReference type="FunFam" id="2.60.260.20:FF:000008">
    <property type="entry name" value="Curved DNA-binding protein"/>
    <property type="match status" value="1"/>
</dbReference>
<dbReference type="SMART" id="SM00271">
    <property type="entry name" value="DnaJ"/>
    <property type="match status" value="1"/>
</dbReference>
<keyword evidence="6" id="KW-1185">Reference proteome</keyword>
<dbReference type="CDD" id="cd10747">
    <property type="entry name" value="DnaJ_C"/>
    <property type="match status" value="1"/>
</dbReference>
<dbReference type="InterPro" id="IPR018253">
    <property type="entry name" value="DnaJ_domain_CS"/>
</dbReference>
<dbReference type="PROSITE" id="PS50076">
    <property type="entry name" value="DNAJ_2"/>
    <property type="match status" value="1"/>
</dbReference>
<reference evidence="5 6" key="1">
    <citation type="submission" date="2019-01" db="EMBL/GenBank/DDBJ databases">
        <title>Genomic insights into a novel species Rhodoferax sp.</title>
        <authorList>
            <person name="Jin L."/>
        </authorList>
    </citation>
    <scope>NUCLEOTIDE SEQUENCE [LARGE SCALE GENOMIC DNA]</scope>
    <source>
        <strain evidence="5 6">CHu59-6-5</strain>
    </source>
</reference>
<dbReference type="InterPro" id="IPR036869">
    <property type="entry name" value="J_dom_sf"/>
</dbReference>
<evidence type="ECO:0000313" key="5">
    <source>
        <dbReference type="EMBL" id="QDL37960.1"/>
    </source>
</evidence>
<dbReference type="Pfam" id="PF00226">
    <property type="entry name" value="DnaJ"/>
    <property type="match status" value="1"/>
</dbReference>
<accession>A0A515DC63</accession>
<dbReference type="CDD" id="cd06257">
    <property type="entry name" value="DnaJ"/>
    <property type="match status" value="1"/>
</dbReference>
<dbReference type="InterPro" id="IPR008971">
    <property type="entry name" value="HSP40/DnaJ_pept-bd"/>
</dbReference>
<evidence type="ECO:0000256" key="2">
    <source>
        <dbReference type="ARBA" id="ARBA00023125"/>
    </source>
</evidence>
<dbReference type="SUPFAM" id="SSF49493">
    <property type="entry name" value="HSP40/DnaJ peptide-binding domain"/>
    <property type="match status" value="2"/>
</dbReference>
<dbReference type="OrthoDB" id="9779889at2"/>
<dbReference type="InterPro" id="IPR002939">
    <property type="entry name" value="DnaJ_C"/>
</dbReference>
<dbReference type="GO" id="GO:0051082">
    <property type="term" value="F:unfolded protein binding"/>
    <property type="evidence" value="ECO:0007669"/>
    <property type="project" value="InterPro"/>
</dbReference>
<dbReference type="KEGG" id="rhf:EUB48_12245"/>
<dbReference type="GO" id="GO:0042026">
    <property type="term" value="P:protein refolding"/>
    <property type="evidence" value="ECO:0007669"/>
    <property type="project" value="TreeGrafter"/>
</dbReference>
<keyword evidence="2" id="KW-0238">DNA-binding</keyword>
<organism evidence="5 6">
    <name type="scientific">Rhodoferax sediminis</name>
    <dbReference type="NCBI Taxonomy" id="2509614"/>
    <lineage>
        <taxon>Bacteria</taxon>
        <taxon>Pseudomonadati</taxon>
        <taxon>Pseudomonadota</taxon>
        <taxon>Betaproteobacteria</taxon>
        <taxon>Burkholderiales</taxon>
        <taxon>Comamonadaceae</taxon>
        <taxon>Rhodoferax</taxon>
    </lineage>
</organism>
<gene>
    <name evidence="5" type="ORF">EUB48_12245</name>
</gene>
<proteinExistence type="predicted"/>
<feature type="domain" description="J" evidence="4">
    <location>
        <begin position="5"/>
        <end position="69"/>
    </location>
</feature>
<dbReference type="RefSeq" id="WP_142819383.1">
    <property type="nucleotide sequence ID" value="NZ_CP035503.1"/>
</dbReference>
<dbReference type="GO" id="GO:0003677">
    <property type="term" value="F:DNA binding"/>
    <property type="evidence" value="ECO:0007669"/>
    <property type="project" value="UniProtKB-KW"/>
</dbReference>
<dbReference type="Gene3D" id="2.60.260.20">
    <property type="entry name" value="Urease metallochaperone UreE, N-terminal domain"/>
    <property type="match status" value="2"/>
</dbReference>
<protein>
    <submittedName>
        <fullName evidence="5">J domain-containing protein</fullName>
    </submittedName>
</protein>
<dbReference type="PANTHER" id="PTHR43096">
    <property type="entry name" value="DNAJ HOMOLOG 1, MITOCHONDRIAL-RELATED"/>
    <property type="match status" value="1"/>
</dbReference>
<dbReference type="PANTHER" id="PTHR43096:SF52">
    <property type="entry name" value="DNAJ HOMOLOG 1, MITOCHONDRIAL-RELATED"/>
    <property type="match status" value="1"/>
</dbReference>
<name>A0A515DC63_9BURK</name>
<dbReference type="GO" id="GO:0005737">
    <property type="term" value="C:cytoplasm"/>
    <property type="evidence" value="ECO:0007669"/>
    <property type="project" value="TreeGrafter"/>
</dbReference>
<evidence type="ECO:0000313" key="6">
    <source>
        <dbReference type="Proteomes" id="UP000316798"/>
    </source>
</evidence>